<name>A0ABR6BLJ4_9PSEU</name>
<feature type="region of interest" description="Disordered" evidence="1">
    <location>
        <begin position="58"/>
        <end position="88"/>
    </location>
</feature>
<comment type="caution">
    <text evidence="3">The sequence shown here is derived from an EMBL/GenBank/DDBJ whole genome shotgun (WGS) entry which is preliminary data.</text>
</comment>
<proteinExistence type="predicted"/>
<evidence type="ECO:0000313" key="4">
    <source>
        <dbReference type="Proteomes" id="UP000517916"/>
    </source>
</evidence>
<feature type="transmembrane region" description="Helical" evidence="2">
    <location>
        <begin position="6"/>
        <end position="27"/>
    </location>
</feature>
<protein>
    <recommendedName>
        <fullName evidence="5">DUF2510 domain-containing protein</fullName>
    </recommendedName>
</protein>
<keyword evidence="4" id="KW-1185">Reference proteome</keyword>
<evidence type="ECO:0000256" key="2">
    <source>
        <dbReference type="SAM" id="Phobius"/>
    </source>
</evidence>
<dbReference type="RefSeq" id="WP_030108629.1">
    <property type="nucleotide sequence ID" value="NZ_BAAABQ010000025.1"/>
</dbReference>
<gene>
    <name evidence="3" type="ORF">BC739_004976</name>
</gene>
<keyword evidence="2" id="KW-0472">Membrane</keyword>
<keyword evidence="2" id="KW-0812">Transmembrane</keyword>
<sequence>MNAVDTILVLALIPLAIYGVIALLTLWPKFARTPRYQPGQEWGYAPVWWTANPAGLGSAHTHPAHDSAGQEQAGEPAATAKGGARGSW</sequence>
<organism evidence="3 4">
    <name type="scientific">Kutzneria viridogrisea</name>
    <dbReference type="NCBI Taxonomy" id="47990"/>
    <lineage>
        <taxon>Bacteria</taxon>
        <taxon>Bacillati</taxon>
        <taxon>Actinomycetota</taxon>
        <taxon>Actinomycetes</taxon>
        <taxon>Pseudonocardiales</taxon>
        <taxon>Pseudonocardiaceae</taxon>
        <taxon>Kutzneria</taxon>
    </lineage>
</organism>
<dbReference type="EMBL" id="JACJID010000003">
    <property type="protein sequence ID" value="MBA8927770.1"/>
    <property type="molecule type" value="Genomic_DNA"/>
</dbReference>
<accession>A0ABR6BLJ4</accession>
<evidence type="ECO:0008006" key="5">
    <source>
        <dbReference type="Google" id="ProtNLM"/>
    </source>
</evidence>
<evidence type="ECO:0000313" key="3">
    <source>
        <dbReference type="EMBL" id="MBA8927770.1"/>
    </source>
</evidence>
<reference evidence="3 4" key="1">
    <citation type="submission" date="2020-08" db="EMBL/GenBank/DDBJ databases">
        <title>Genomic Encyclopedia of Archaeal and Bacterial Type Strains, Phase II (KMG-II): from individual species to whole genera.</title>
        <authorList>
            <person name="Goeker M."/>
        </authorList>
    </citation>
    <scope>NUCLEOTIDE SEQUENCE [LARGE SCALE GENOMIC DNA]</scope>
    <source>
        <strain evidence="3 4">DSM 43850</strain>
    </source>
</reference>
<dbReference type="Proteomes" id="UP000517916">
    <property type="component" value="Unassembled WGS sequence"/>
</dbReference>
<evidence type="ECO:0000256" key="1">
    <source>
        <dbReference type="SAM" id="MobiDB-lite"/>
    </source>
</evidence>
<keyword evidence="2" id="KW-1133">Transmembrane helix</keyword>